<accession>A0A2H1IQZ0</accession>
<name>A0A2H1IQZ0_BRELN</name>
<reference evidence="3 4" key="1">
    <citation type="submission" date="2017-03" db="EMBL/GenBank/DDBJ databases">
        <authorList>
            <person name="Afonso C.L."/>
            <person name="Miller P.J."/>
            <person name="Scott M.A."/>
            <person name="Spackman E."/>
            <person name="Goraichik I."/>
            <person name="Dimitrov K.M."/>
            <person name="Suarez D.L."/>
            <person name="Swayne D.E."/>
        </authorList>
    </citation>
    <scope>NUCLEOTIDE SEQUENCE [LARGE SCALE GENOMIC DNA]</scope>
    <source>
        <strain evidence="3 4">ATCC 9172</strain>
    </source>
</reference>
<dbReference type="PRINTS" id="PR00598">
    <property type="entry name" value="HTHMARR"/>
</dbReference>
<dbReference type="Proteomes" id="UP000234641">
    <property type="component" value="Unassembled WGS sequence"/>
</dbReference>
<keyword evidence="3" id="KW-0238">DNA-binding</keyword>
<feature type="region of interest" description="Disordered" evidence="1">
    <location>
        <begin position="21"/>
        <end position="73"/>
    </location>
</feature>
<dbReference type="Gene3D" id="1.10.10.10">
    <property type="entry name" value="Winged helix-like DNA-binding domain superfamily/Winged helix DNA-binding domain"/>
    <property type="match status" value="1"/>
</dbReference>
<proteinExistence type="predicted"/>
<evidence type="ECO:0000313" key="3">
    <source>
        <dbReference type="EMBL" id="SMX77586.1"/>
    </source>
</evidence>
<organism evidence="3 4">
    <name type="scientific">Brevibacterium linens ATCC 9172</name>
    <dbReference type="NCBI Taxonomy" id="1255617"/>
    <lineage>
        <taxon>Bacteria</taxon>
        <taxon>Bacillati</taxon>
        <taxon>Actinomycetota</taxon>
        <taxon>Actinomycetes</taxon>
        <taxon>Micrococcales</taxon>
        <taxon>Brevibacteriaceae</taxon>
        <taxon>Brevibacterium</taxon>
    </lineage>
</organism>
<dbReference type="InterPro" id="IPR036390">
    <property type="entry name" value="WH_DNA-bd_sf"/>
</dbReference>
<dbReference type="InterPro" id="IPR000835">
    <property type="entry name" value="HTH_MarR-typ"/>
</dbReference>
<dbReference type="EMBL" id="FXYY01000006">
    <property type="protein sequence ID" value="SMX77586.1"/>
    <property type="molecule type" value="Genomic_DNA"/>
</dbReference>
<dbReference type="InterPro" id="IPR036388">
    <property type="entry name" value="WH-like_DNA-bd_sf"/>
</dbReference>
<dbReference type="Pfam" id="PF12802">
    <property type="entry name" value="MarR_2"/>
    <property type="match status" value="1"/>
</dbReference>
<feature type="compositionally biased region" description="Gly residues" evidence="1">
    <location>
        <begin position="22"/>
        <end position="63"/>
    </location>
</feature>
<dbReference type="GO" id="GO:0003677">
    <property type="term" value="F:DNA binding"/>
    <property type="evidence" value="ECO:0007669"/>
    <property type="project" value="UniProtKB-KW"/>
</dbReference>
<evidence type="ECO:0000313" key="4">
    <source>
        <dbReference type="Proteomes" id="UP000234641"/>
    </source>
</evidence>
<dbReference type="GO" id="GO:0003700">
    <property type="term" value="F:DNA-binding transcription factor activity"/>
    <property type="evidence" value="ECO:0007669"/>
    <property type="project" value="InterPro"/>
</dbReference>
<dbReference type="PANTHER" id="PTHR33164:SF57">
    <property type="entry name" value="MARR-FAMILY TRANSCRIPTIONAL REGULATOR"/>
    <property type="match status" value="1"/>
</dbReference>
<protein>
    <submittedName>
        <fullName evidence="3">DNA-binding transcriptional regulator, MarR family</fullName>
    </submittedName>
</protein>
<evidence type="ECO:0000259" key="2">
    <source>
        <dbReference type="PROSITE" id="PS50995"/>
    </source>
</evidence>
<dbReference type="SUPFAM" id="SSF46785">
    <property type="entry name" value="Winged helix' DNA-binding domain"/>
    <property type="match status" value="1"/>
</dbReference>
<sequence length="195" mass="20483">MSTNDDIQAIAEALTRLQWRRGPGGSRGFGPFGGFGEHGGPGQRGGSGEHGGFGDRGGFGGGRNSDDFPFGGKRHPGGPFAAHGRGRALIRLLVSLVQAGTALGVSALGDAIGVDQPRASRLVSQGVELGLLRREADPDDARRTLIALTDKGRAITNRFRGAQRDNVDQALSTFTEDERAQLASLLTRLADAWPK</sequence>
<gene>
    <name evidence="3" type="ORF">BLIN9172_01345</name>
</gene>
<dbReference type="PANTHER" id="PTHR33164">
    <property type="entry name" value="TRANSCRIPTIONAL REGULATOR, MARR FAMILY"/>
    <property type="match status" value="1"/>
</dbReference>
<dbReference type="AlphaFoldDB" id="A0A2H1IQZ0"/>
<evidence type="ECO:0000256" key="1">
    <source>
        <dbReference type="SAM" id="MobiDB-lite"/>
    </source>
</evidence>
<dbReference type="InterPro" id="IPR039422">
    <property type="entry name" value="MarR/SlyA-like"/>
</dbReference>
<dbReference type="RefSeq" id="WP_240811996.1">
    <property type="nucleotide sequence ID" value="NZ_FXYY01000006.1"/>
</dbReference>
<feature type="domain" description="HTH marR-type" evidence="2">
    <location>
        <begin position="3"/>
        <end position="191"/>
    </location>
</feature>
<dbReference type="GO" id="GO:0006950">
    <property type="term" value="P:response to stress"/>
    <property type="evidence" value="ECO:0007669"/>
    <property type="project" value="TreeGrafter"/>
</dbReference>
<dbReference type="SMART" id="SM00347">
    <property type="entry name" value="HTH_MARR"/>
    <property type="match status" value="1"/>
</dbReference>
<dbReference type="PROSITE" id="PS50995">
    <property type="entry name" value="HTH_MARR_2"/>
    <property type="match status" value="1"/>
</dbReference>